<dbReference type="Proteomes" id="UP000018439">
    <property type="component" value="Chromosome"/>
</dbReference>
<proteinExistence type="predicted"/>
<keyword evidence="2" id="KW-0732">Signal</keyword>
<gene>
    <name evidence="4" type="ORF">Bcop_2060</name>
</gene>
<dbReference type="InterPro" id="IPR005135">
    <property type="entry name" value="Endo/exonuclease/phosphatase"/>
</dbReference>
<dbReference type="OrthoDB" id="596345at2"/>
<dbReference type="PANTHER" id="PTHR14859:SF15">
    <property type="entry name" value="ENDONUCLEASE_EXONUCLEASE_PHOSPHATASE DOMAIN-CONTAINING PROTEIN"/>
    <property type="match status" value="1"/>
</dbReference>
<evidence type="ECO:0000313" key="5">
    <source>
        <dbReference type="Proteomes" id="UP000018439"/>
    </source>
</evidence>
<dbReference type="Pfam" id="PF03372">
    <property type="entry name" value="Exo_endo_phos"/>
    <property type="match status" value="1"/>
</dbReference>
<feature type="signal peptide" evidence="2">
    <location>
        <begin position="1"/>
        <end position="22"/>
    </location>
</feature>
<dbReference type="GO" id="GO:0016020">
    <property type="term" value="C:membrane"/>
    <property type="evidence" value="ECO:0007669"/>
    <property type="project" value="GOC"/>
</dbReference>
<dbReference type="GO" id="GO:0004519">
    <property type="term" value="F:endonuclease activity"/>
    <property type="evidence" value="ECO:0007669"/>
    <property type="project" value="UniProtKB-KW"/>
</dbReference>
<sequence>MKTKLLLSTFLFSLFFVSCSSSDSSTENPSPKPPISQGEYPKESGDIRIVTYNVRHFENSSQVIEYNNVAKLIKKLDADVICFQEIDKNTTRSKKKDQMNEIAKLTHMYDYFSMSIPYQGGEYGNGILSKEKALSFHKIALPGKELRSALVVEFDKYIVISTHLSLESYNREESINILSNEAAKYKGKSIYLAGDLNEKKLDTPFFLKLKKYWNIESSNKNTYPTPTAKERIDYIISYKGESSNLTGTDVVRKMKEVNVSSISDHYPVFCDFSLSK</sequence>
<feature type="region of interest" description="Disordered" evidence="1">
    <location>
        <begin position="21"/>
        <end position="42"/>
    </location>
</feature>
<feature type="domain" description="Endonuclease/exonuclease/phosphatase" evidence="3">
    <location>
        <begin position="50"/>
        <end position="265"/>
    </location>
</feature>
<protein>
    <submittedName>
        <fullName evidence="4">Endonuclease/exonuclease/phosphatase</fullName>
    </submittedName>
</protein>
<dbReference type="InterPro" id="IPR036691">
    <property type="entry name" value="Endo/exonu/phosph_ase_sf"/>
</dbReference>
<keyword evidence="4" id="KW-0255">Endonuclease</keyword>
<dbReference type="eggNOG" id="COG3568">
    <property type="taxonomic scope" value="Bacteria"/>
</dbReference>
<feature type="chain" id="PRO_5003308663" evidence="2">
    <location>
        <begin position="23"/>
        <end position="276"/>
    </location>
</feature>
<dbReference type="GO" id="GO:0004527">
    <property type="term" value="F:exonuclease activity"/>
    <property type="evidence" value="ECO:0007669"/>
    <property type="project" value="UniProtKB-KW"/>
</dbReference>
<dbReference type="PROSITE" id="PS51257">
    <property type="entry name" value="PROKAR_LIPOPROTEIN"/>
    <property type="match status" value="1"/>
</dbReference>
<name>F3ZSZ3_9BACE</name>
<dbReference type="GO" id="GO:0006506">
    <property type="term" value="P:GPI anchor biosynthetic process"/>
    <property type="evidence" value="ECO:0007669"/>
    <property type="project" value="TreeGrafter"/>
</dbReference>
<organism evidence="4 5">
    <name type="scientific">Bacteroides coprosuis DSM 18011</name>
    <dbReference type="NCBI Taxonomy" id="679937"/>
    <lineage>
        <taxon>Bacteria</taxon>
        <taxon>Pseudomonadati</taxon>
        <taxon>Bacteroidota</taxon>
        <taxon>Bacteroidia</taxon>
        <taxon>Bacteroidales</taxon>
        <taxon>Bacteroidaceae</taxon>
        <taxon>Bacteroides</taxon>
    </lineage>
</organism>
<dbReference type="HOGENOM" id="CLU_060500_4_0_10"/>
<dbReference type="PANTHER" id="PTHR14859">
    <property type="entry name" value="CALCOFLUOR WHITE HYPERSENSITIVE PROTEIN PRECURSOR"/>
    <property type="match status" value="1"/>
</dbReference>
<keyword evidence="4" id="KW-0378">Hydrolase</keyword>
<evidence type="ECO:0000259" key="3">
    <source>
        <dbReference type="Pfam" id="PF03372"/>
    </source>
</evidence>
<dbReference type="InterPro" id="IPR051916">
    <property type="entry name" value="GPI-anchor_lipid_remodeler"/>
</dbReference>
<evidence type="ECO:0000256" key="2">
    <source>
        <dbReference type="SAM" id="SignalP"/>
    </source>
</evidence>
<accession>F3ZSZ3</accession>
<keyword evidence="4" id="KW-0540">Nuclease</keyword>
<evidence type="ECO:0000256" key="1">
    <source>
        <dbReference type="SAM" id="MobiDB-lite"/>
    </source>
</evidence>
<evidence type="ECO:0000313" key="4">
    <source>
        <dbReference type="EMBL" id="EGJ72234.1"/>
    </source>
</evidence>
<dbReference type="SUPFAM" id="SSF56219">
    <property type="entry name" value="DNase I-like"/>
    <property type="match status" value="1"/>
</dbReference>
<dbReference type="EMBL" id="CM001167">
    <property type="protein sequence ID" value="EGJ72234.1"/>
    <property type="molecule type" value="Genomic_DNA"/>
</dbReference>
<keyword evidence="5" id="KW-1185">Reference proteome</keyword>
<dbReference type="AlphaFoldDB" id="F3ZSZ3"/>
<dbReference type="STRING" id="679937.Bcop_2060"/>
<reference evidence="4 5" key="1">
    <citation type="journal article" date="2011" name="Stand. Genomic Sci.">
        <title>Non-contiguous finished genome sequence of Bacteroides coprosuis type strain (PC139).</title>
        <authorList>
            <person name="Land M."/>
            <person name="Held B."/>
            <person name="Gronow S."/>
            <person name="Abt B."/>
            <person name="Lucas S."/>
            <person name="Del Rio T.G."/>
            <person name="Nolan M."/>
            <person name="Tice H."/>
            <person name="Cheng J.F."/>
            <person name="Pitluck S."/>
            <person name="Liolios K."/>
            <person name="Pagani I."/>
            <person name="Ivanova N."/>
            <person name="Mavromatis K."/>
            <person name="Mikhailova N."/>
            <person name="Pati A."/>
            <person name="Tapia R."/>
            <person name="Han C."/>
            <person name="Goodwin L."/>
            <person name="Chen A."/>
            <person name="Palaniappan K."/>
            <person name="Hauser L."/>
            <person name="Brambilla E.M."/>
            <person name="Rohde M."/>
            <person name="Goker M."/>
            <person name="Detter J.C."/>
            <person name="Woyke T."/>
            <person name="Bristow J."/>
            <person name="Eisen J.A."/>
            <person name="Markowitz V."/>
            <person name="Hugenholtz P."/>
            <person name="Kyrpides N.C."/>
            <person name="Klenk H.P."/>
            <person name="Lapidus A."/>
        </authorList>
    </citation>
    <scope>NUCLEOTIDE SEQUENCE [LARGE SCALE GENOMIC DNA]</scope>
    <source>
        <strain evidence="4 5">DSM 18011</strain>
    </source>
</reference>
<dbReference type="Gene3D" id="3.60.10.10">
    <property type="entry name" value="Endonuclease/exonuclease/phosphatase"/>
    <property type="match status" value="1"/>
</dbReference>
<keyword evidence="4" id="KW-0269">Exonuclease</keyword>